<evidence type="ECO:0000256" key="1">
    <source>
        <dbReference type="ARBA" id="ARBA00022723"/>
    </source>
</evidence>
<feature type="binding site" evidence="3">
    <location>
        <position position="26"/>
    </location>
    <ligand>
        <name>Zn(2+)</name>
        <dbReference type="ChEBI" id="CHEBI:29105"/>
    </ligand>
</feature>
<gene>
    <name evidence="3 4" type="primary">yacG</name>
    <name evidence="4" type="ORF">ACFO3I_13835</name>
</gene>
<keyword evidence="2 3" id="KW-0862">Zinc</keyword>
<dbReference type="HAMAP" id="MF_00649">
    <property type="entry name" value="DNA_gyrase_inhibitor_YacG"/>
    <property type="match status" value="1"/>
</dbReference>
<name>A0ABV9JPD0_9GAMM</name>
<dbReference type="RefSeq" id="WP_377334842.1">
    <property type="nucleotide sequence ID" value="NZ_JBHSGB010000012.1"/>
</dbReference>
<dbReference type="Proteomes" id="UP001595962">
    <property type="component" value="Unassembled WGS sequence"/>
</dbReference>
<comment type="subunit">
    <text evidence="3">Interacts with GyrB.</text>
</comment>
<reference evidence="5" key="1">
    <citation type="journal article" date="2019" name="Int. J. Syst. Evol. Microbiol.">
        <title>The Global Catalogue of Microorganisms (GCM) 10K type strain sequencing project: providing services to taxonomists for standard genome sequencing and annotation.</title>
        <authorList>
            <consortium name="The Broad Institute Genomics Platform"/>
            <consortium name="The Broad Institute Genome Sequencing Center for Infectious Disease"/>
            <person name="Wu L."/>
            <person name="Ma J."/>
        </authorList>
    </citation>
    <scope>NUCLEOTIDE SEQUENCE [LARGE SCALE GENOMIC DNA]</scope>
    <source>
        <strain evidence="5">DT28</strain>
    </source>
</reference>
<comment type="cofactor">
    <cofactor evidence="3">
        <name>Zn(2+)</name>
        <dbReference type="ChEBI" id="CHEBI:29105"/>
    </cofactor>
    <text evidence="3">Binds 1 zinc ion.</text>
</comment>
<dbReference type="Pfam" id="PF03884">
    <property type="entry name" value="YacG"/>
    <property type="match status" value="1"/>
</dbReference>
<organism evidence="4 5">
    <name type="scientific">Rheinheimera marina</name>
    <dbReference type="NCBI Taxonomy" id="1774958"/>
    <lineage>
        <taxon>Bacteria</taxon>
        <taxon>Pseudomonadati</taxon>
        <taxon>Pseudomonadota</taxon>
        <taxon>Gammaproteobacteria</taxon>
        <taxon>Chromatiales</taxon>
        <taxon>Chromatiaceae</taxon>
        <taxon>Rheinheimera</taxon>
    </lineage>
</organism>
<evidence type="ECO:0000313" key="5">
    <source>
        <dbReference type="Proteomes" id="UP001595962"/>
    </source>
</evidence>
<feature type="binding site" evidence="3">
    <location>
        <position position="10"/>
    </location>
    <ligand>
        <name>Zn(2+)</name>
        <dbReference type="ChEBI" id="CHEBI:29105"/>
    </ligand>
</feature>
<dbReference type="Gene3D" id="3.30.50.10">
    <property type="entry name" value="Erythroid Transcription Factor GATA-1, subunit A"/>
    <property type="match status" value="1"/>
</dbReference>
<keyword evidence="5" id="KW-1185">Reference proteome</keyword>
<comment type="function">
    <text evidence="3">Inhibits all the catalytic activities of DNA gyrase by preventing its interaction with DNA. Acts by binding directly to the C-terminal domain of GyrB, which probably disrupts DNA binding by the gyrase.</text>
</comment>
<comment type="caution">
    <text evidence="4">The sequence shown here is derived from an EMBL/GenBank/DDBJ whole genome shotgun (WGS) entry which is preliminary data.</text>
</comment>
<dbReference type="PANTHER" id="PTHR36150:SF1">
    <property type="entry name" value="DNA GYRASE INHIBITOR YACG"/>
    <property type="match status" value="1"/>
</dbReference>
<dbReference type="PANTHER" id="PTHR36150">
    <property type="entry name" value="DNA GYRASE INHIBITOR YACG"/>
    <property type="match status" value="1"/>
</dbReference>
<dbReference type="SUPFAM" id="SSF57716">
    <property type="entry name" value="Glucocorticoid receptor-like (DNA-binding domain)"/>
    <property type="match status" value="1"/>
</dbReference>
<feature type="binding site" evidence="3">
    <location>
        <position position="7"/>
    </location>
    <ligand>
        <name>Zn(2+)</name>
        <dbReference type="ChEBI" id="CHEBI:29105"/>
    </ligand>
</feature>
<dbReference type="NCBIfam" id="NF001638">
    <property type="entry name" value="PRK00418.1"/>
    <property type="match status" value="1"/>
</dbReference>
<evidence type="ECO:0000256" key="3">
    <source>
        <dbReference type="HAMAP-Rule" id="MF_00649"/>
    </source>
</evidence>
<accession>A0ABV9JPD0</accession>
<evidence type="ECO:0000256" key="2">
    <source>
        <dbReference type="ARBA" id="ARBA00022833"/>
    </source>
</evidence>
<dbReference type="InterPro" id="IPR013088">
    <property type="entry name" value="Znf_NHR/GATA"/>
</dbReference>
<protein>
    <recommendedName>
        <fullName evidence="3">DNA gyrase inhibitor YacG</fullName>
    </recommendedName>
</protein>
<evidence type="ECO:0000313" key="4">
    <source>
        <dbReference type="EMBL" id="MFC4656091.1"/>
    </source>
</evidence>
<dbReference type="InterPro" id="IPR005584">
    <property type="entry name" value="DNA_gyrase_inhibitor_YacG"/>
</dbReference>
<proteinExistence type="inferred from homology"/>
<keyword evidence="1 3" id="KW-0479">Metal-binding</keyword>
<feature type="binding site" evidence="3">
    <location>
        <position position="30"/>
    </location>
    <ligand>
        <name>Zn(2+)</name>
        <dbReference type="ChEBI" id="CHEBI:29105"/>
    </ligand>
</feature>
<dbReference type="EMBL" id="JBHSGB010000012">
    <property type="protein sequence ID" value="MFC4656091.1"/>
    <property type="molecule type" value="Genomic_DNA"/>
</dbReference>
<comment type="similarity">
    <text evidence="3">Belongs to the DNA gyrase inhibitor YacG family.</text>
</comment>
<sequence length="77" mass="8732">MATIVKCPTCQTEVVWGPEAAFRPFCSDRCRLIDLGAWAAEEHRIADKSLQDQPLTEQQLTELDELFAGQDAEFFKD</sequence>